<evidence type="ECO:0000256" key="1">
    <source>
        <dbReference type="SAM" id="MobiDB-lite"/>
    </source>
</evidence>
<dbReference type="AlphaFoldDB" id="A0A1Z5HXC6"/>
<dbReference type="EMBL" id="BDGJ01000198">
    <property type="protein sequence ID" value="GAW94164.1"/>
    <property type="molecule type" value="Genomic_DNA"/>
</dbReference>
<dbReference type="Proteomes" id="UP000197032">
    <property type="component" value="Unassembled WGS sequence"/>
</dbReference>
<dbReference type="InterPro" id="IPR024232">
    <property type="entry name" value="SpoIIIAH"/>
</dbReference>
<dbReference type="Gene3D" id="1.10.287.4300">
    <property type="entry name" value="Stage III sporulation protein AH-like"/>
    <property type="match status" value="1"/>
</dbReference>
<evidence type="ECO:0000313" key="3">
    <source>
        <dbReference type="Proteomes" id="UP000197032"/>
    </source>
</evidence>
<dbReference type="InterPro" id="IPR038503">
    <property type="entry name" value="SpoIIIAH_sf"/>
</dbReference>
<reference evidence="3" key="1">
    <citation type="journal article" date="2017" name="Appl. Environ. Microbiol.">
        <title>Genomic Analysis of Calderihabitans maritimus KKC1, a Thermophilic, Hydrogenogenic, Carboxydotrophic Bacterium Isolated from Marine Sediment.</title>
        <authorList>
            <person name="Omae K."/>
            <person name="Yoneda Y."/>
            <person name="Fukuyama Y."/>
            <person name="Yoshida T."/>
            <person name="Sako Y."/>
        </authorList>
    </citation>
    <scope>NUCLEOTIDE SEQUENCE [LARGE SCALE GENOMIC DNA]</scope>
    <source>
        <strain evidence="3">KKC1</strain>
    </source>
</reference>
<feature type="compositionally biased region" description="Basic and acidic residues" evidence="1">
    <location>
        <begin position="48"/>
        <end position="63"/>
    </location>
</feature>
<dbReference type="RefSeq" id="WP_238134325.1">
    <property type="nucleotide sequence ID" value="NZ_BDGJ01000198.1"/>
</dbReference>
<protein>
    <recommendedName>
        <fullName evidence="4">Stage III sporulation protein AH</fullName>
    </recommendedName>
</protein>
<comment type="caution">
    <text evidence="2">The sequence shown here is derived from an EMBL/GenBank/DDBJ whole genome shotgun (WGS) entry which is preliminary data.</text>
</comment>
<sequence>MAIIVTRKKVIAAVCLGTALLLLLVIFGKNLLFQEKRPELYEETTETALRDSGTEREQQKLGEEDLQEKLTPVPAAKELESGSGDEFFVEYRLERDRIRSQQVQLLREVVDNPNSVAETRQEAQNRILEITQRMEQELQLENLIVAKGYKDAVVFIEPDSVTVIVHEKNLTQTDAAKIADLVSRYTDHKLEDIVIIPKG</sequence>
<proteinExistence type="predicted"/>
<name>A0A1Z5HXC6_9FIRM</name>
<accession>A0A1Z5HXC6</accession>
<dbReference type="Pfam" id="PF12685">
    <property type="entry name" value="SpoIIIAH"/>
    <property type="match status" value="1"/>
</dbReference>
<organism evidence="2 3">
    <name type="scientific">Calderihabitans maritimus</name>
    <dbReference type="NCBI Taxonomy" id="1246530"/>
    <lineage>
        <taxon>Bacteria</taxon>
        <taxon>Bacillati</taxon>
        <taxon>Bacillota</taxon>
        <taxon>Clostridia</taxon>
        <taxon>Neomoorellales</taxon>
        <taxon>Calderihabitantaceae</taxon>
        <taxon>Calderihabitans</taxon>
    </lineage>
</organism>
<evidence type="ECO:0000313" key="2">
    <source>
        <dbReference type="EMBL" id="GAW94164.1"/>
    </source>
</evidence>
<keyword evidence="3" id="KW-1185">Reference proteome</keyword>
<gene>
    <name evidence="2" type="ORF">KKC1_32770</name>
</gene>
<feature type="region of interest" description="Disordered" evidence="1">
    <location>
        <begin position="44"/>
        <end position="67"/>
    </location>
</feature>
<evidence type="ECO:0008006" key="4">
    <source>
        <dbReference type="Google" id="ProtNLM"/>
    </source>
</evidence>